<proteinExistence type="predicted"/>
<comment type="caution">
    <text evidence="1">The sequence shown here is derived from an EMBL/GenBank/DDBJ whole genome shotgun (WGS) entry which is preliminary data.</text>
</comment>
<reference evidence="1" key="1">
    <citation type="submission" date="2021-03" db="EMBL/GenBank/DDBJ databases">
        <authorList>
            <person name="Li Z."/>
            <person name="Yang C."/>
        </authorList>
    </citation>
    <scope>NUCLEOTIDE SEQUENCE</scope>
    <source>
        <strain evidence="1">Dzin_1.0</strain>
        <tissue evidence="1">Leaf</tissue>
    </source>
</reference>
<accession>A0A9D5CX07</accession>
<dbReference type="OrthoDB" id="26681at2759"/>
<organism evidence="1 2">
    <name type="scientific">Dioscorea zingiberensis</name>
    <dbReference type="NCBI Taxonomy" id="325984"/>
    <lineage>
        <taxon>Eukaryota</taxon>
        <taxon>Viridiplantae</taxon>
        <taxon>Streptophyta</taxon>
        <taxon>Embryophyta</taxon>
        <taxon>Tracheophyta</taxon>
        <taxon>Spermatophyta</taxon>
        <taxon>Magnoliopsida</taxon>
        <taxon>Liliopsida</taxon>
        <taxon>Dioscoreales</taxon>
        <taxon>Dioscoreaceae</taxon>
        <taxon>Dioscorea</taxon>
    </lineage>
</organism>
<name>A0A9D5CX07_9LILI</name>
<reference evidence="1" key="2">
    <citation type="journal article" date="2022" name="Hortic Res">
        <title>The genome of Dioscorea zingiberensis sheds light on the biosynthesis, origin and evolution of the medicinally important diosgenin saponins.</title>
        <authorList>
            <person name="Li Y."/>
            <person name="Tan C."/>
            <person name="Li Z."/>
            <person name="Guo J."/>
            <person name="Li S."/>
            <person name="Chen X."/>
            <person name="Wang C."/>
            <person name="Dai X."/>
            <person name="Yang H."/>
            <person name="Song W."/>
            <person name="Hou L."/>
            <person name="Xu J."/>
            <person name="Tong Z."/>
            <person name="Xu A."/>
            <person name="Yuan X."/>
            <person name="Wang W."/>
            <person name="Yang Q."/>
            <person name="Chen L."/>
            <person name="Sun Z."/>
            <person name="Wang K."/>
            <person name="Pan B."/>
            <person name="Chen J."/>
            <person name="Bao Y."/>
            <person name="Liu F."/>
            <person name="Qi X."/>
            <person name="Gang D.R."/>
            <person name="Wen J."/>
            <person name="Li J."/>
        </authorList>
    </citation>
    <scope>NUCLEOTIDE SEQUENCE</scope>
    <source>
        <strain evidence="1">Dzin_1.0</strain>
    </source>
</reference>
<keyword evidence="2" id="KW-1185">Reference proteome</keyword>
<dbReference type="Proteomes" id="UP001085076">
    <property type="component" value="Miscellaneous, Linkage group lg02"/>
</dbReference>
<protein>
    <submittedName>
        <fullName evidence="1">Uncharacterized protein</fullName>
    </submittedName>
</protein>
<dbReference type="EMBL" id="JAGGNH010000002">
    <property type="protein sequence ID" value="KAJ0981470.1"/>
    <property type="molecule type" value="Genomic_DNA"/>
</dbReference>
<dbReference type="AlphaFoldDB" id="A0A9D5CX07"/>
<evidence type="ECO:0000313" key="1">
    <source>
        <dbReference type="EMBL" id="KAJ0981470.1"/>
    </source>
</evidence>
<sequence>MDLGSSSYDWAIKPSLSFDSLDYSSSPVMSLTRFKVKPVMPDAPQELAHLVDSAIMGWAEGLEKLRSMVSNSGGGGLGMCSEEFLAVGRGVGKHHAEFAGEC</sequence>
<gene>
    <name evidence="1" type="ORF">J5N97_009725</name>
</gene>
<evidence type="ECO:0000313" key="2">
    <source>
        <dbReference type="Proteomes" id="UP001085076"/>
    </source>
</evidence>